<evidence type="ECO:0000313" key="3">
    <source>
        <dbReference type="Proteomes" id="UP000822688"/>
    </source>
</evidence>
<comment type="caution">
    <text evidence="2">The sequence shown here is derived from an EMBL/GenBank/DDBJ whole genome shotgun (WGS) entry which is preliminary data.</text>
</comment>
<gene>
    <name evidence="2" type="ORF">KC19_VG198200</name>
</gene>
<reference evidence="2" key="1">
    <citation type="submission" date="2020-06" db="EMBL/GenBank/DDBJ databases">
        <title>WGS assembly of Ceratodon purpureus strain R40.</title>
        <authorList>
            <person name="Carey S.B."/>
            <person name="Jenkins J."/>
            <person name="Shu S."/>
            <person name="Lovell J.T."/>
            <person name="Sreedasyam A."/>
            <person name="Maumus F."/>
            <person name="Tiley G.P."/>
            <person name="Fernandez-Pozo N."/>
            <person name="Barry K."/>
            <person name="Chen C."/>
            <person name="Wang M."/>
            <person name="Lipzen A."/>
            <person name="Daum C."/>
            <person name="Saski C.A."/>
            <person name="Payton A.C."/>
            <person name="Mcbreen J.C."/>
            <person name="Conrad R.E."/>
            <person name="Kollar L.M."/>
            <person name="Olsson S."/>
            <person name="Huttunen S."/>
            <person name="Landis J.B."/>
            <person name="Wickett N.J."/>
            <person name="Johnson M.G."/>
            <person name="Rensing S.A."/>
            <person name="Grimwood J."/>
            <person name="Schmutz J."/>
            <person name="Mcdaniel S.F."/>
        </authorList>
    </citation>
    <scope>NUCLEOTIDE SEQUENCE</scope>
    <source>
        <strain evidence="2">R40</strain>
    </source>
</reference>
<protein>
    <recommendedName>
        <fullName evidence="4">Secreted protein</fullName>
    </recommendedName>
</protein>
<dbReference type="EMBL" id="CM026426">
    <property type="protein sequence ID" value="KAG0573662.1"/>
    <property type="molecule type" value="Genomic_DNA"/>
</dbReference>
<evidence type="ECO:0000313" key="2">
    <source>
        <dbReference type="EMBL" id="KAG0573662.1"/>
    </source>
</evidence>
<keyword evidence="3" id="KW-1185">Reference proteome</keyword>
<organism evidence="2 3">
    <name type="scientific">Ceratodon purpureus</name>
    <name type="common">Fire moss</name>
    <name type="synonym">Dicranum purpureum</name>
    <dbReference type="NCBI Taxonomy" id="3225"/>
    <lineage>
        <taxon>Eukaryota</taxon>
        <taxon>Viridiplantae</taxon>
        <taxon>Streptophyta</taxon>
        <taxon>Embryophyta</taxon>
        <taxon>Bryophyta</taxon>
        <taxon>Bryophytina</taxon>
        <taxon>Bryopsida</taxon>
        <taxon>Dicranidae</taxon>
        <taxon>Pseudoditrichales</taxon>
        <taxon>Ditrichaceae</taxon>
        <taxon>Ceratodon</taxon>
    </lineage>
</organism>
<dbReference type="AlphaFoldDB" id="A0A8T0HRS1"/>
<evidence type="ECO:0000256" key="1">
    <source>
        <dbReference type="SAM" id="SignalP"/>
    </source>
</evidence>
<accession>A0A8T0HRS1</accession>
<evidence type="ECO:0008006" key="4">
    <source>
        <dbReference type="Google" id="ProtNLM"/>
    </source>
</evidence>
<dbReference type="Proteomes" id="UP000822688">
    <property type="component" value="Chromosome V"/>
</dbReference>
<feature type="chain" id="PRO_5035859120" description="Secreted protein" evidence="1">
    <location>
        <begin position="20"/>
        <end position="113"/>
    </location>
</feature>
<feature type="signal peptide" evidence="1">
    <location>
        <begin position="1"/>
        <end position="19"/>
    </location>
</feature>
<keyword evidence="1" id="KW-0732">Signal</keyword>
<name>A0A8T0HRS1_CERPU</name>
<proteinExistence type="predicted"/>
<sequence>MRRGARVVSKLSITPFVNSCCCLIWCGVSQSNRGSVWSEVKGDRLVAGGFFWRSEVEEYERYCCLVEVRSVTEVSVSGDGGVRCEGPGTLVRGCCRLDFNCVQLLENKSGSWG</sequence>